<evidence type="ECO:0000256" key="2">
    <source>
        <dbReference type="ARBA" id="ARBA00023015"/>
    </source>
</evidence>
<dbReference type="PANTHER" id="PTHR30185">
    <property type="entry name" value="CRYPTIC BETA-GLUCOSIDE BGL OPERON ANTITERMINATOR"/>
    <property type="match status" value="1"/>
</dbReference>
<dbReference type="SUPFAM" id="SSF63520">
    <property type="entry name" value="PTS-regulatory domain, PRD"/>
    <property type="match status" value="1"/>
</dbReference>
<reference evidence="6" key="1">
    <citation type="journal article" date="2006" name="J. Clin. Microbiol.">
        <title>Bacillus anthracis virulent plasmid pX02 genes found in large plasmids of two other Bacillus species.</title>
        <authorList>
            <person name="Luna V.A."/>
            <person name="King D.S."/>
            <person name="Peak K.K."/>
            <person name="Reeves F."/>
            <person name="Heberlein-Larson L."/>
            <person name="Veguilla W."/>
            <person name="Heller L."/>
            <person name="Duncan K.E."/>
            <person name="Cannons A.C."/>
            <person name="Amuso P."/>
            <person name="Cattani J."/>
        </authorList>
    </citation>
    <scope>NUCLEOTIDE SEQUENCE</scope>
    <source>
        <strain evidence="6">CBD119</strain>
        <plasmid evidence="6">unnamed</plasmid>
    </source>
</reference>
<dbReference type="GO" id="GO:0006355">
    <property type="term" value="P:regulation of DNA-templated transcription"/>
    <property type="evidence" value="ECO:0007669"/>
    <property type="project" value="InterPro"/>
</dbReference>
<keyword evidence="4" id="KW-0804">Transcription</keyword>
<dbReference type="InterPro" id="IPR007737">
    <property type="entry name" value="Mga_HTH"/>
</dbReference>
<dbReference type="InterPro" id="IPR013199">
    <property type="entry name" value="HTH_Mga_DNA-bd_dom"/>
</dbReference>
<dbReference type="Gene3D" id="3.40.50.2300">
    <property type="match status" value="1"/>
</dbReference>
<keyword evidence="2" id="KW-0805">Transcription regulation</keyword>
<proteinExistence type="predicted"/>
<keyword evidence="1" id="KW-0677">Repeat</keyword>
<evidence type="ECO:0000313" key="6">
    <source>
        <dbReference type="EMBL" id="ABG25867.1"/>
    </source>
</evidence>
<evidence type="ECO:0000256" key="1">
    <source>
        <dbReference type="ARBA" id="ARBA00022737"/>
    </source>
</evidence>
<dbReference type="Pfam" id="PF05043">
    <property type="entry name" value="Mga"/>
    <property type="match status" value="1"/>
</dbReference>
<dbReference type="Gene3D" id="1.10.10.10">
    <property type="entry name" value="Winged helix-like DNA-binding domain superfamily/Winged helix DNA-binding domain"/>
    <property type="match status" value="1"/>
</dbReference>
<dbReference type="Pfam" id="PF00874">
    <property type="entry name" value="PRD"/>
    <property type="match status" value="1"/>
</dbReference>
<accession>Q15BS8</accession>
<feature type="domain" description="PRD" evidence="5">
    <location>
        <begin position="283"/>
        <end position="394"/>
    </location>
</feature>
<dbReference type="SMR" id="Q15BS8"/>
<dbReference type="InterPro" id="IPR036388">
    <property type="entry name" value="WH-like_DNA-bd_sf"/>
</dbReference>
<evidence type="ECO:0000256" key="4">
    <source>
        <dbReference type="ARBA" id="ARBA00023163"/>
    </source>
</evidence>
<sequence>MEKDISRKIDLLNILIEEKRWFTLFELEKNLNCSSKTIRKDISIINDLLPKTIFIHSKKGKGVKLSLPQNQSISEAISNLLKKSLTFLAIQQLLEERSNTVTSLADKLYLPISSTNIVLKRVSKYIKKFGLSLEKKPLRIVGDEFQIILMFSERYLESYPDTEWPFTEYKEEMLIDYINYIEEKLEIVFYSNDKRRMAFIMTILFKRIKQGHKVKFSEWIIKETMESIYYKKIFEGKNVIKVNKNRSLNIEEQVLLVIMVKLSRYVSKDENNLKQEELVLYKEGESTTYTYVKNFISILEQELKIDLNNNEEFVYGMIEYCREAFHILKFIPILKAPEKDTCKYIKKHYEETFYLVKRAYNKWGAEMKLTDIPDEEIAKVTMRIVAIGKQHNINRKKVLLITGEGKSWEEYMKSRINKRYGDQLKFVGGHAKILNGNTDNIDNIDIDFIITTVPLNFSWKSIVYVSPILQERDFYEIGIFASK</sequence>
<dbReference type="Pfam" id="PF08280">
    <property type="entry name" value="HTH_Mga"/>
    <property type="match status" value="1"/>
</dbReference>
<keyword evidence="6" id="KW-0614">Plasmid</keyword>
<dbReference type="AlphaFoldDB" id="Q15BS8"/>
<feature type="domain" description="PRD" evidence="5">
    <location>
        <begin position="165"/>
        <end position="270"/>
    </location>
</feature>
<evidence type="ECO:0000256" key="3">
    <source>
        <dbReference type="ARBA" id="ARBA00023159"/>
    </source>
</evidence>
<geneLocation type="plasmid" evidence="6">
    <name>unnamed</name>
</geneLocation>
<dbReference type="InterPro" id="IPR036634">
    <property type="entry name" value="PRD_sf"/>
</dbReference>
<dbReference type="PROSITE" id="PS51372">
    <property type="entry name" value="PRD_2"/>
    <property type="match status" value="2"/>
</dbReference>
<protein>
    <submittedName>
        <fullName evidence="6">Putative positive trans-activator of capsule synthesis</fullName>
    </submittedName>
</protein>
<organism evidence="6">
    <name type="scientific">Bacillus sp. CBD119</name>
    <dbReference type="NCBI Taxonomy" id="386458"/>
    <lineage>
        <taxon>Bacteria</taxon>
        <taxon>Bacillati</taxon>
        <taxon>Bacillota</taxon>
        <taxon>Bacilli</taxon>
        <taxon>Bacillales</taxon>
        <taxon>Bacillaceae</taxon>
        <taxon>Bacillus</taxon>
    </lineage>
</organism>
<dbReference type="InterPro" id="IPR050661">
    <property type="entry name" value="BglG_antiterminators"/>
</dbReference>
<name>Q15BS8_9BACI</name>
<dbReference type="InterPro" id="IPR011608">
    <property type="entry name" value="PRD"/>
</dbReference>
<evidence type="ECO:0000259" key="5">
    <source>
        <dbReference type="PROSITE" id="PS51372"/>
    </source>
</evidence>
<dbReference type="PANTHER" id="PTHR30185:SF18">
    <property type="entry name" value="TRANSCRIPTIONAL REGULATOR MTLR"/>
    <property type="match status" value="1"/>
</dbReference>
<keyword evidence="3" id="KW-0010">Activator</keyword>
<dbReference type="EMBL" id="DQ517344">
    <property type="protein sequence ID" value="ABG25867.1"/>
    <property type="molecule type" value="Genomic_DNA"/>
</dbReference>